<dbReference type="EMBL" id="LR999458">
    <property type="protein sequence ID" value="CAE6232148.1"/>
    <property type="molecule type" value="Genomic_DNA"/>
</dbReference>
<organism evidence="2 3">
    <name type="scientific">Arabidopsis arenosa</name>
    <name type="common">Sand rock-cress</name>
    <name type="synonym">Cardaminopsis arenosa</name>
    <dbReference type="NCBI Taxonomy" id="38785"/>
    <lineage>
        <taxon>Eukaryota</taxon>
        <taxon>Viridiplantae</taxon>
        <taxon>Streptophyta</taxon>
        <taxon>Embryophyta</taxon>
        <taxon>Tracheophyta</taxon>
        <taxon>Spermatophyta</taxon>
        <taxon>Magnoliopsida</taxon>
        <taxon>eudicotyledons</taxon>
        <taxon>Gunneridae</taxon>
        <taxon>Pentapetalae</taxon>
        <taxon>rosids</taxon>
        <taxon>malvids</taxon>
        <taxon>Brassicales</taxon>
        <taxon>Brassicaceae</taxon>
        <taxon>Camelineae</taxon>
        <taxon>Arabidopsis</taxon>
    </lineage>
</organism>
<keyword evidence="1" id="KW-0812">Transmembrane</keyword>
<keyword evidence="3" id="KW-1185">Reference proteome</keyword>
<keyword evidence="1" id="KW-0472">Membrane</keyword>
<sequence>MPPSEVVLFQSRCLFSPSLVAGVFFHLVANLTGWSCGCEAAAIIVVAGLMWLGITLRICCSEAGFPSLVVLLRSSGCPWLPLTDPFCSRKSCKPVSPEELRAYLGCGVLAAKPLTFGVIFLQRYASLNKHIATSAVIVFPLRAKTRRRVPEKASKTRTVIHATMVARAAATSIRRDKAAARKKAVNRRS</sequence>
<dbReference type="AlphaFoldDB" id="A0A8S2AZL6"/>
<protein>
    <submittedName>
        <fullName evidence="2">Uncharacterized protein</fullName>
    </submittedName>
</protein>
<gene>
    <name evidence="2" type="ORF">AARE701A_LOCUS21113</name>
</gene>
<evidence type="ECO:0000313" key="2">
    <source>
        <dbReference type="EMBL" id="CAE6232148.1"/>
    </source>
</evidence>
<name>A0A8S2AZL6_ARAAE</name>
<dbReference type="Proteomes" id="UP000682877">
    <property type="component" value="Chromosome 8"/>
</dbReference>
<evidence type="ECO:0000256" key="1">
    <source>
        <dbReference type="SAM" id="Phobius"/>
    </source>
</evidence>
<evidence type="ECO:0000313" key="3">
    <source>
        <dbReference type="Proteomes" id="UP000682877"/>
    </source>
</evidence>
<keyword evidence="1" id="KW-1133">Transmembrane helix</keyword>
<proteinExistence type="predicted"/>
<feature type="transmembrane region" description="Helical" evidence="1">
    <location>
        <begin position="40"/>
        <end position="58"/>
    </location>
</feature>
<accession>A0A8S2AZL6</accession>
<reference evidence="2" key="1">
    <citation type="submission" date="2021-01" db="EMBL/GenBank/DDBJ databases">
        <authorList>
            <person name="Bezrukov I."/>
        </authorList>
    </citation>
    <scope>NUCLEOTIDE SEQUENCE</scope>
</reference>